<dbReference type="OrthoDB" id="9770544at2"/>
<dbReference type="InterPro" id="IPR013149">
    <property type="entry name" value="ADH-like_C"/>
</dbReference>
<dbReference type="InterPro" id="IPR036291">
    <property type="entry name" value="NAD(P)-bd_dom_sf"/>
</dbReference>
<dbReference type="PANTHER" id="PTHR45033">
    <property type="match status" value="1"/>
</dbReference>
<dbReference type="GO" id="GO:0016491">
    <property type="term" value="F:oxidoreductase activity"/>
    <property type="evidence" value="ECO:0007669"/>
    <property type="project" value="InterPro"/>
</dbReference>
<dbReference type="InterPro" id="IPR020843">
    <property type="entry name" value="ER"/>
</dbReference>
<dbReference type="PANTHER" id="PTHR45033:SF2">
    <property type="entry name" value="ZINC-TYPE ALCOHOL DEHYDROGENASE-LIKE PROTEIN C1773.06C"/>
    <property type="match status" value="1"/>
</dbReference>
<protein>
    <recommendedName>
        <fullName evidence="1">Enoyl reductase (ER) domain-containing protein</fullName>
    </recommendedName>
</protein>
<dbReference type="PATRIC" id="fig|1076.23.peg.3877"/>
<dbReference type="SUPFAM" id="SSF50129">
    <property type="entry name" value="GroES-like"/>
    <property type="match status" value="1"/>
</dbReference>
<dbReference type="InterPro" id="IPR052711">
    <property type="entry name" value="Zinc_ADH-like"/>
</dbReference>
<evidence type="ECO:0000259" key="1">
    <source>
        <dbReference type="SMART" id="SM00829"/>
    </source>
</evidence>
<dbReference type="CDD" id="cd08276">
    <property type="entry name" value="MDR7"/>
    <property type="match status" value="1"/>
</dbReference>
<dbReference type="InterPro" id="IPR013154">
    <property type="entry name" value="ADH-like_N"/>
</dbReference>
<dbReference type="Gene3D" id="3.90.180.10">
    <property type="entry name" value="Medium-chain alcohol dehydrogenases, catalytic domain"/>
    <property type="match status" value="1"/>
</dbReference>
<comment type="caution">
    <text evidence="2">The sequence shown here is derived from an EMBL/GenBank/DDBJ whole genome shotgun (WGS) entry which is preliminary data.</text>
</comment>
<proteinExistence type="predicted"/>
<dbReference type="Proteomes" id="UP000032515">
    <property type="component" value="Unassembled WGS sequence"/>
</dbReference>
<gene>
    <name evidence="2" type="ORF">OO17_17815</name>
</gene>
<reference evidence="2 3" key="1">
    <citation type="submission" date="2014-11" db="EMBL/GenBank/DDBJ databases">
        <title>Genomics and ecophysiology of heterotrophic nitrogen fixing bacteria isolated from estuarine surface water.</title>
        <authorList>
            <person name="Bentzon-Tilia M."/>
            <person name="Severin I."/>
            <person name="Hansen L.H."/>
            <person name="Riemann L."/>
        </authorList>
    </citation>
    <scope>NUCLEOTIDE SEQUENCE [LARGE SCALE GENOMIC DNA]</scope>
    <source>
        <strain evidence="2 3">BAL398</strain>
    </source>
</reference>
<feature type="domain" description="Enoyl reductase (ER)" evidence="1">
    <location>
        <begin position="11"/>
        <end position="335"/>
    </location>
</feature>
<dbReference type="AlphaFoldDB" id="A0A0D7EIA4"/>
<dbReference type="Gene3D" id="3.40.50.720">
    <property type="entry name" value="NAD(P)-binding Rossmann-like Domain"/>
    <property type="match status" value="1"/>
</dbReference>
<sequence>MGRVVQINSWGVGGLSIEEKPTPVPGPRQVVVRMRAVSLNFRDLLVVDGRYDPKMRLPLTPVSDGVGEIIAAGPQARRFQVGARVLPIHVPGWVASGGESTEGGPRGGPSQGVLAEEALFDEPDLVEVPAHLDDVEAACLPCAAVTAWNALYGLANTKPGDKVLVLGTGGVALFALQFAVAGGAEVAITSKDPAKLERAGAMGAEHLINYADDPRWGETAKRIFGDPGADRVIELGGAATLSQSLRAVRRGGDVMLVGSVTGNIAPDFNVVTTFMRTVRMQGVAVGPRSVFESMNKAIVRHALRPVIDHVFDGLESFPDALGYLAEGRHFGKIALRIQ</sequence>
<organism evidence="2 3">
    <name type="scientific">Rhodopseudomonas palustris</name>
    <dbReference type="NCBI Taxonomy" id="1076"/>
    <lineage>
        <taxon>Bacteria</taxon>
        <taxon>Pseudomonadati</taxon>
        <taxon>Pseudomonadota</taxon>
        <taxon>Alphaproteobacteria</taxon>
        <taxon>Hyphomicrobiales</taxon>
        <taxon>Nitrobacteraceae</taxon>
        <taxon>Rhodopseudomonas</taxon>
    </lineage>
</organism>
<accession>A0A0D7EIA4</accession>
<evidence type="ECO:0000313" key="3">
    <source>
        <dbReference type="Proteomes" id="UP000032515"/>
    </source>
</evidence>
<dbReference type="InterPro" id="IPR011032">
    <property type="entry name" value="GroES-like_sf"/>
</dbReference>
<dbReference type="SUPFAM" id="SSF51735">
    <property type="entry name" value="NAD(P)-binding Rossmann-fold domains"/>
    <property type="match status" value="1"/>
</dbReference>
<dbReference type="Pfam" id="PF08240">
    <property type="entry name" value="ADH_N"/>
    <property type="match status" value="1"/>
</dbReference>
<evidence type="ECO:0000313" key="2">
    <source>
        <dbReference type="EMBL" id="KIZ40386.1"/>
    </source>
</evidence>
<dbReference type="Pfam" id="PF00107">
    <property type="entry name" value="ADH_zinc_N"/>
    <property type="match status" value="1"/>
</dbReference>
<dbReference type="SMART" id="SM00829">
    <property type="entry name" value="PKS_ER"/>
    <property type="match status" value="1"/>
</dbReference>
<dbReference type="EMBL" id="JXXE01000360">
    <property type="protein sequence ID" value="KIZ40386.1"/>
    <property type="molecule type" value="Genomic_DNA"/>
</dbReference>
<name>A0A0D7EIA4_RHOPL</name>